<organism evidence="2 3">
    <name type="scientific">Littorina saxatilis</name>
    <dbReference type="NCBI Taxonomy" id="31220"/>
    <lineage>
        <taxon>Eukaryota</taxon>
        <taxon>Metazoa</taxon>
        <taxon>Spiralia</taxon>
        <taxon>Lophotrochozoa</taxon>
        <taxon>Mollusca</taxon>
        <taxon>Gastropoda</taxon>
        <taxon>Caenogastropoda</taxon>
        <taxon>Littorinimorpha</taxon>
        <taxon>Littorinoidea</taxon>
        <taxon>Littorinidae</taxon>
        <taxon>Littorina</taxon>
    </lineage>
</organism>
<keyword evidence="1" id="KW-0732">Signal</keyword>
<evidence type="ECO:0000313" key="3">
    <source>
        <dbReference type="Proteomes" id="UP001374579"/>
    </source>
</evidence>
<feature type="chain" id="PRO_5042966011" description="Prokineticin domain-containing protein" evidence="1">
    <location>
        <begin position="24"/>
        <end position="133"/>
    </location>
</feature>
<protein>
    <recommendedName>
        <fullName evidence="4">Prokineticin domain-containing protein</fullName>
    </recommendedName>
</protein>
<dbReference type="EMBL" id="JBAMIC010000001">
    <property type="protein sequence ID" value="KAK7116575.1"/>
    <property type="molecule type" value="Genomic_DNA"/>
</dbReference>
<keyword evidence="3" id="KW-1185">Reference proteome</keyword>
<dbReference type="AlphaFoldDB" id="A0AAN9C8Y7"/>
<dbReference type="Proteomes" id="UP001374579">
    <property type="component" value="Unassembled WGS sequence"/>
</dbReference>
<proteinExistence type="predicted"/>
<accession>A0AAN9C8Y7</accession>
<comment type="caution">
    <text evidence="2">The sequence shown here is derived from an EMBL/GenBank/DDBJ whole genome shotgun (WGS) entry which is preliminary data.</text>
</comment>
<name>A0AAN9C8Y7_9CAEN</name>
<sequence length="133" mass="14901">MLRVKMPVTACTLLLLVSVSSYAQQTTTWAPSSQIKCRTNDDCNDLQSVCCSITAALGKRQLTVGQGFYPYVHYCLPYKTTDNPWCDLRLQFSPLTPNYKGLCPCGPGLKCTPTTELDPKYYPRERYGKCTPT</sequence>
<evidence type="ECO:0000256" key="1">
    <source>
        <dbReference type="SAM" id="SignalP"/>
    </source>
</evidence>
<evidence type="ECO:0008006" key="4">
    <source>
        <dbReference type="Google" id="ProtNLM"/>
    </source>
</evidence>
<feature type="signal peptide" evidence="1">
    <location>
        <begin position="1"/>
        <end position="23"/>
    </location>
</feature>
<evidence type="ECO:0000313" key="2">
    <source>
        <dbReference type="EMBL" id="KAK7116575.1"/>
    </source>
</evidence>
<reference evidence="2 3" key="1">
    <citation type="submission" date="2024-02" db="EMBL/GenBank/DDBJ databases">
        <title>Chromosome-scale genome assembly of the rough periwinkle Littorina saxatilis.</title>
        <authorList>
            <person name="De Jode A."/>
            <person name="Faria R."/>
            <person name="Formenti G."/>
            <person name="Sims Y."/>
            <person name="Smith T.P."/>
            <person name="Tracey A."/>
            <person name="Wood J.M.D."/>
            <person name="Zagrodzka Z.B."/>
            <person name="Johannesson K."/>
            <person name="Butlin R.K."/>
            <person name="Leder E.H."/>
        </authorList>
    </citation>
    <scope>NUCLEOTIDE SEQUENCE [LARGE SCALE GENOMIC DNA]</scope>
    <source>
        <strain evidence="2">Snail1</strain>
        <tissue evidence="2">Muscle</tissue>
    </source>
</reference>
<gene>
    <name evidence="2" type="ORF">V1264_002236</name>
</gene>